<feature type="compositionally biased region" description="Basic and acidic residues" evidence="1">
    <location>
        <begin position="313"/>
        <end position="322"/>
    </location>
</feature>
<feature type="compositionally biased region" description="Basic and acidic residues" evidence="1">
    <location>
        <begin position="748"/>
        <end position="760"/>
    </location>
</feature>
<feature type="compositionally biased region" description="Polar residues" evidence="1">
    <location>
        <begin position="302"/>
        <end position="312"/>
    </location>
</feature>
<protein>
    <recommendedName>
        <fullName evidence="4">NADH dehydrogenase subunit E</fullName>
    </recommendedName>
</protein>
<evidence type="ECO:0000256" key="1">
    <source>
        <dbReference type="SAM" id="MobiDB-lite"/>
    </source>
</evidence>
<gene>
    <name evidence="2" type="ORF">ACFQS8_02385</name>
</gene>
<evidence type="ECO:0000313" key="3">
    <source>
        <dbReference type="Proteomes" id="UP001596492"/>
    </source>
</evidence>
<dbReference type="RefSeq" id="WP_382165355.1">
    <property type="nucleotide sequence ID" value="NZ_JBHTBR010000002.1"/>
</dbReference>
<name>A0ABW2II19_9PROT</name>
<evidence type="ECO:0000313" key="2">
    <source>
        <dbReference type="EMBL" id="MFC7290450.1"/>
    </source>
</evidence>
<dbReference type="EMBL" id="JBHTBR010000002">
    <property type="protein sequence ID" value="MFC7290450.1"/>
    <property type="molecule type" value="Genomic_DNA"/>
</dbReference>
<sequence length="875" mass="99206">MFWLVSQIWFWILLGALAGGIIGWALRCRKCEHDTAGLKASLERAYSNNYLEPDDRRVSGGVGFGADDPIELSRQLAAQKEEVAGLKAKLALNGATGNAPSDAGFAGLSVFSGSHEVNADDGQLTWRNRYLESRVRFLETKIEEFELTPKKQAVASSLVDVKFEASHGGYSSEEKALEQSSTSFATDQNVTLSASHGLGESRLTATDSVVAQQNTDLEPIAVPKGNESDAVRLSKSAEDSFELDSNDNGEAHTLDEQTLAWRNRYLEGRVRYLEEERKRFDLGLTSEIVDTEQVENLEITSETLVTESGGNESTKDSSETHDLQIQQQDNSDEVDRLRWRTRYLEGRIRFLEEEAAVTALKIEKESIHPKLPVATPLDASPQINAERANWRNAYLEERLKYVPSSVKVKNAPPELSVVEADTPNMRSEWREAYLAERINYGKIQLEIERNKVSVSAPRNDSLEIDRLQWRSKYLEERLLGVKEAPTLPAQTSLQVTDLDDRESLPEFNESIALNEVEKDESLLQPSEEDTFAAEYLAEVENEVTRLKWREAYYASLAARARDNLEAAELNAEVETEIEKSENNTEKQNEPSFSDVEYKRLEWRNRYLHGRLKYLEENVSASAHRIASLEKAAEKTSSDALVEDASLYGDESDTARLKWRNSYLLGRIGYLEEESTEGKRSFVKSVNEESKVGDALDNLDDLSKLKYESPDSDFVPSASVAFENARLKAQEEREKSKGASTSRKKQNTKKVDRQSRSREVNSSDQFQETFLKSEYFVSGDSETGRPAYLTQPLFGKHDELREIAGVGPKIERILHDLGIYHFYQIASWTRKEVEWVDNYLTFKGRIDRENWIEQCKKLARGEETDGQRKYRDGKHT</sequence>
<proteinExistence type="predicted"/>
<feature type="region of interest" description="Disordered" evidence="1">
    <location>
        <begin position="726"/>
        <end position="763"/>
    </location>
</feature>
<reference evidence="3" key="1">
    <citation type="journal article" date="2019" name="Int. J. Syst. Evol. Microbiol.">
        <title>The Global Catalogue of Microorganisms (GCM) 10K type strain sequencing project: providing services to taxonomists for standard genome sequencing and annotation.</title>
        <authorList>
            <consortium name="The Broad Institute Genomics Platform"/>
            <consortium name="The Broad Institute Genome Sequencing Center for Infectious Disease"/>
            <person name="Wu L."/>
            <person name="Ma J."/>
        </authorList>
    </citation>
    <scope>NUCLEOTIDE SEQUENCE [LARGE SCALE GENOMIC DNA]</scope>
    <source>
        <strain evidence="3">CCUG 51308</strain>
    </source>
</reference>
<feature type="region of interest" description="Disordered" evidence="1">
    <location>
        <begin position="302"/>
        <end position="329"/>
    </location>
</feature>
<accession>A0ABW2II19</accession>
<feature type="compositionally biased region" description="Basic and acidic residues" evidence="1">
    <location>
        <begin position="726"/>
        <end position="736"/>
    </location>
</feature>
<evidence type="ECO:0008006" key="4">
    <source>
        <dbReference type="Google" id="ProtNLM"/>
    </source>
</evidence>
<comment type="caution">
    <text evidence="2">The sequence shown here is derived from an EMBL/GenBank/DDBJ whole genome shotgun (WGS) entry which is preliminary data.</text>
</comment>
<organism evidence="2 3">
    <name type="scientific">Hirschia litorea</name>
    <dbReference type="NCBI Taxonomy" id="1199156"/>
    <lineage>
        <taxon>Bacteria</taxon>
        <taxon>Pseudomonadati</taxon>
        <taxon>Pseudomonadota</taxon>
        <taxon>Alphaproteobacteria</taxon>
        <taxon>Hyphomonadales</taxon>
        <taxon>Hyphomonadaceae</taxon>
        <taxon>Hirschia</taxon>
    </lineage>
</organism>
<dbReference type="Proteomes" id="UP001596492">
    <property type="component" value="Unassembled WGS sequence"/>
</dbReference>
<keyword evidence="3" id="KW-1185">Reference proteome</keyword>